<evidence type="ECO:0008006" key="3">
    <source>
        <dbReference type="Google" id="ProtNLM"/>
    </source>
</evidence>
<feature type="compositionally biased region" description="Low complexity" evidence="1">
    <location>
        <begin position="140"/>
        <end position="171"/>
    </location>
</feature>
<feature type="compositionally biased region" description="Basic and acidic residues" evidence="1">
    <location>
        <begin position="575"/>
        <end position="585"/>
    </location>
</feature>
<name>A0A0F7U5D8_NEOCL</name>
<feature type="region of interest" description="Disordered" evidence="1">
    <location>
        <begin position="628"/>
        <end position="757"/>
    </location>
</feature>
<sequence>MRSGGAPCLASSSRPLFTPASPASREAASGVACSANSSCRVLSSVAALGASPRSDASACASDAPERASAPPSVYALPSSVTDLLRLPAEAFLLLPPHAVLPPLAAACAAAPESQRWPLTACSKVEAYLCCFLSACRSPRSRTSFDSRSSLSTSSSCPANASASSSSASPSSSTSPYASSLLPSAVVIAHFLVVYRRYLVDTQLLQRLFAGMHAVFSSRVPRSALHHTLSQSVSSLASASSLVSPLDAASPVASEASARVHAPASAVPSASLSSFFSASSPASAPSVRPAASPALTPCAAGACTYPPAVDGVRNAGAGGGRAAVAPERQRARTTRMWQAERAACAFLLLSLQLHCLFPLAAKGGRGRNAPREDPGWELREGEGRVGASASSSLSPLASEEGLRALKKVIDVLSRDLALIAALGGGAHWELCARGFGSRIQRGRETDAQRPGQLAEAGGDAPAPSDGLSPQFPAYSSQPGISHDKEGGTKQTSGALQCVKFQETLRDACVTGAVRLLDRSLGWSRLSVSPALGPAGVQQLQEVGLLLQRCVATSLFSSFFASPVPSSGTLARVRSVSGDREATEKSVPRSSPLSLLSPSSRRLLDTVMPLTLPRIAALRRRLHCLSRVHETDKERRDDDTRNVRVHRAQAPPGTDGSSSRVAAGPPPGFSVSEKKLQAPAPGCPSPHSVGSTNSPFSPLGRDADVREGSSVGNWARFREDESDSQGREPAAKRAEPPEANECRTSDRRRDTQPRAAGETIRRVSDLEALLDAIEGGEADSDALDGVKLTVANALRASSTRLLPTVASACNILVPLSVAGTSVAVECVESRDVFVNAPDMPTLPAKLRHDILSILGYHIVFVSFRDVPAPPRPSATLCSQPFSPGLRGEQRRQRETPGLADSDEKRQSNLIQLLRLRLAAAFIRGTVLEPDLLLRRSSWIPLLKRVSPELLHEACMHAHEKEARNEHTPSTSLVV</sequence>
<feature type="region of interest" description="Disordered" evidence="1">
    <location>
        <begin position="138"/>
        <end position="171"/>
    </location>
</feature>
<feature type="compositionally biased region" description="Basic and acidic residues" evidence="1">
    <location>
        <begin position="628"/>
        <end position="640"/>
    </location>
</feature>
<accession>A0A0F7U5D8</accession>
<feature type="region of interest" description="Disordered" evidence="1">
    <location>
        <begin position="362"/>
        <end position="392"/>
    </location>
</feature>
<proteinExistence type="predicted"/>
<protein>
    <recommendedName>
        <fullName evidence="3">RAP domain-containing protein</fullName>
    </recommendedName>
</protein>
<dbReference type="AlphaFoldDB" id="A0A0F7U5D8"/>
<organism evidence="2">
    <name type="scientific">Neospora caninum (strain Liverpool)</name>
    <dbReference type="NCBI Taxonomy" id="572307"/>
    <lineage>
        <taxon>Eukaryota</taxon>
        <taxon>Sar</taxon>
        <taxon>Alveolata</taxon>
        <taxon>Apicomplexa</taxon>
        <taxon>Conoidasida</taxon>
        <taxon>Coccidia</taxon>
        <taxon>Eucoccidiorida</taxon>
        <taxon>Eimeriorina</taxon>
        <taxon>Sarcocystidae</taxon>
        <taxon>Neospora</taxon>
    </lineage>
</organism>
<feature type="compositionally biased region" description="Basic and acidic residues" evidence="1">
    <location>
        <begin position="368"/>
        <end position="382"/>
    </location>
</feature>
<dbReference type="EMBL" id="LN714477">
    <property type="protein sequence ID" value="CEL64979.1"/>
    <property type="molecule type" value="Genomic_DNA"/>
</dbReference>
<feature type="region of interest" description="Disordered" evidence="1">
    <location>
        <begin position="1"/>
        <end position="22"/>
    </location>
</feature>
<gene>
    <name evidence="2" type="ORF">BN1204_008420</name>
</gene>
<reference evidence="2" key="1">
    <citation type="journal article" date="2015" name="PLoS ONE">
        <title>Comprehensive Evaluation of Toxoplasma gondii VEG and Neospora caninum LIV Genomes with Tachyzoite Stage Transcriptome and Proteome Defines Novel Transcript Features.</title>
        <authorList>
            <person name="Ramaprasad A."/>
            <person name="Mourier T."/>
            <person name="Naeem R."/>
            <person name="Malas T.B."/>
            <person name="Moussa E."/>
            <person name="Panigrahi A."/>
            <person name="Vermont S.J."/>
            <person name="Otto T.D."/>
            <person name="Wastling J."/>
            <person name="Pain A."/>
        </authorList>
    </citation>
    <scope>NUCLEOTIDE SEQUENCE</scope>
    <source>
        <strain evidence="2">Liverpool</strain>
    </source>
</reference>
<evidence type="ECO:0000313" key="2">
    <source>
        <dbReference type="EMBL" id="CEL64979.1"/>
    </source>
</evidence>
<feature type="region of interest" description="Disordered" evidence="1">
    <location>
        <begin position="441"/>
        <end position="487"/>
    </location>
</feature>
<feature type="region of interest" description="Disordered" evidence="1">
    <location>
        <begin position="872"/>
        <end position="900"/>
    </location>
</feature>
<feature type="region of interest" description="Disordered" evidence="1">
    <location>
        <begin position="563"/>
        <end position="593"/>
    </location>
</feature>
<evidence type="ECO:0000256" key="1">
    <source>
        <dbReference type="SAM" id="MobiDB-lite"/>
    </source>
</evidence>
<feature type="compositionally biased region" description="Basic and acidic residues" evidence="1">
    <location>
        <begin position="714"/>
        <end position="750"/>
    </location>
</feature>